<comment type="caution">
    <text evidence="1">The sequence shown here is derived from an EMBL/GenBank/DDBJ whole genome shotgun (WGS) entry which is preliminary data.</text>
</comment>
<sequence>MTAKSPPRFIVGFVKEDGVVVAFTVPSREIFRARLLVLAEDMRIPDHGSYLVIVQEGSVPTEEGHVSAVDERLRKEAVQLAKDGLRQEMALDGLVADETVH</sequence>
<proteinExistence type="predicted"/>
<dbReference type="AlphaFoldDB" id="A0A1F7TMM6"/>
<dbReference type="EMBL" id="MGDT01000003">
    <property type="protein sequence ID" value="OGL67253.1"/>
    <property type="molecule type" value="Genomic_DNA"/>
</dbReference>
<protein>
    <submittedName>
        <fullName evidence="1">Uncharacterized protein</fullName>
    </submittedName>
</protein>
<evidence type="ECO:0000313" key="2">
    <source>
        <dbReference type="Proteomes" id="UP000177885"/>
    </source>
</evidence>
<reference evidence="1 2" key="1">
    <citation type="journal article" date="2016" name="Nat. Commun.">
        <title>Thousands of microbial genomes shed light on interconnected biogeochemical processes in an aquifer system.</title>
        <authorList>
            <person name="Anantharaman K."/>
            <person name="Brown C.T."/>
            <person name="Hug L.A."/>
            <person name="Sharon I."/>
            <person name="Castelle C.J."/>
            <person name="Probst A.J."/>
            <person name="Thomas B.C."/>
            <person name="Singh A."/>
            <person name="Wilkins M.J."/>
            <person name="Karaoz U."/>
            <person name="Brodie E.L."/>
            <person name="Williams K.H."/>
            <person name="Hubbard S.S."/>
            <person name="Banfield J.F."/>
        </authorList>
    </citation>
    <scope>NUCLEOTIDE SEQUENCE [LARGE SCALE GENOMIC DNA]</scope>
</reference>
<name>A0A1F7TMM6_9BACT</name>
<evidence type="ECO:0000313" key="1">
    <source>
        <dbReference type="EMBL" id="OGL67253.1"/>
    </source>
</evidence>
<organism evidence="1 2">
    <name type="scientific">Candidatus Uhrbacteria bacterium RIFCSPHIGHO2_01_FULL_63_20</name>
    <dbReference type="NCBI Taxonomy" id="1802385"/>
    <lineage>
        <taxon>Bacteria</taxon>
        <taxon>Candidatus Uhriibacteriota</taxon>
    </lineage>
</organism>
<dbReference type="Proteomes" id="UP000177885">
    <property type="component" value="Unassembled WGS sequence"/>
</dbReference>
<gene>
    <name evidence="1" type="ORF">A2856_04340</name>
</gene>
<accession>A0A1F7TMM6</accession>